<evidence type="ECO:0000313" key="3">
    <source>
        <dbReference type="Proteomes" id="UP000245880"/>
    </source>
</evidence>
<dbReference type="EMBL" id="QGDT01000008">
    <property type="protein sequence ID" value="PWJ57155.1"/>
    <property type="molecule type" value="Genomic_DNA"/>
</dbReference>
<comment type="caution">
    <text evidence="2">The sequence shown here is derived from an EMBL/GenBank/DDBJ whole genome shotgun (WGS) entry which is preliminary data.</text>
</comment>
<evidence type="ECO:0000313" key="2">
    <source>
        <dbReference type="EMBL" id="PWJ57155.1"/>
    </source>
</evidence>
<organism evidence="2 3">
    <name type="scientific">Dyadobacter jejuensis</name>
    <dbReference type="NCBI Taxonomy" id="1082580"/>
    <lineage>
        <taxon>Bacteria</taxon>
        <taxon>Pseudomonadati</taxon>
        <taxon>Bacteroidota</taxon>
        <taxon>Cytophagia</taxon>
        <taxon>Cytophagales</taxon>
        <taxon>Spirosomataceae</taxon>
        <taxon>Dyadobacter</taxon>
    </lineage>
</organism>
<evidence type="ECO:0000256" key="1">
    <source>
        <dbReference type="SAM" id="Phobius"/>
    </source>
</evidence>
<reference evidence="2 3" key="1">
    <citation type="submission" date="2018-03" db="EMBL/GenBank/DDBJ databases">
        <title>Genomic Encyclopedia of Archaeal and Bacterial Type Strains, Phase II (KMG-II): from individual species to whole genera.</title>
        <authorList>
            <person name="Goeker M."/>
        </authorList>
    </citation>
    <scope>NUCLEOTIDE SEQUENCE [LARGE SCALE GENOMIC DNA]</scope>
    <source>
        <strain evidence="2 3">DSM 100346</strain>
    </source>
</reference>
<feature type="transmembrane region" description="Helical" evidence="1">
    <location>
        <begin position="37"/>
        <end position="62"/>
    </location>
</feature>
<dbReference type="AlphaFoldDB" id="A0A316AHE0"/>
<keyword evidence="1" id="KW-1133">Transmembrane helix</keyword>
<keyword evidence="1" id="KW-0472">Membrane</keyword>
<feature type="transmembrane region" description="Helical" evidence="1">
    <location>
        <begin position="199"/>
        <end position="224"/>
    </location>
</feature>
<accession>A0A316AHE0</accession>
<feature type="transmembrane region" description="Helical" evidence="1">
    <location>
        <begin position="94"/>
        <end position="112"/>
    </location>
</feature>
<protein>
    <submittedName>
        <fullName evidence="2">Uncharacterized protein</fullName>
    </submittedName>
</protein>
<keyword evidence="3" id="KW-1185">Reference proteome</keyword>
<feature type="transmembrane region" description="Helical" evidence="1">
    <location>
        <begin position="132"/>
        <end position="153"/>
    </location>
</feature>
<sequence length="232" mass="26961">MFDNYIGLCMRHPLQCIPVFITLIPLLILIKKEAYVIAPYLILLIFLITKLAIDLAMFHLAANRINNIILYNLSLPISYTLLAGMFIYKLDSGVLKRLVATSIVAFAIFSVWDMLNVNPQLEDNHHHAMVPYASTIQCILMLLWILLYFYELMKSMKVPNLFTSTFFWICCGLLLYYSSFVFIAPVLHYTEKWDNPLSIGFAANISYLFEIFYLIMMSIGLMNFQKHNYARH</sequence>
<feature type="transmembrane region" description="Helical" evidence="1">
    <location>
        <begin position="12"/>
        <end position="30"/>
    </location>
</feature>
<dbReference type="Proteomes" id="UP000245880">
    <property type="component" value="Unassembled WGS sequence"/>
</dbReference>
<feature type="transmembrane region" description="Helical" evidence="1">
    <location>
        <begin position="68"/>
        <end position="87"/>
    </location>
</feature>
<name>A0A316AHE0_9BACT</name>
<keyword evidence="1" id="KW-0812">Transmembrane</keyword>
<feature type="transmembrane region" description="Helical" evidence="1">
    <location>
        <begin position="165"/>
        <end position="187"/>
    </location>
</feature>
<proteinExistence type="predicted"/>
<gene>
    <name evidence="2" type="ORF">CLV98_10875</name>
</gene>